<evidence type="ECO:0000313" key="3">
    <source>
        <dbReference type="EMBL" id="MFC4395502.1"/>
    </source>
</evidence>
<dbReference type="InterPro" id="IPR036397">
    <property type="entry name" value="RNaseH_sf"/>
</dbReference>
<evidence type="ECO:0000259" key="2">
    <source>
        <dbReference type="PROSITE" id="PS50994"/>
    </source>
</evidence>
<feature type="domain" description="Integrase catalytic" evidence="2">
    <location>
        <begin position="130"/>
        <end position="326"/>
    </location>
</feature>
<keyword evidence="4" id="KW-1185">Reference proteome</keyword>
<dbReference type="SUPFAM" id="SSF46689">
    <property type="entry name" value="Homeodomain-like"/>
    <property type="match status" value="1"/>
</dbReference>
<protein>
    <submittedName>
        <fullName evidence="3">IS481 family transposase</fullName>
    </submittedName>
</protein>
<dbReference type="InterPro" id="IPR055247">
    <property type="entry name" value="InsJ-like_HTH"/>
</dbReference>
<feature type="compositionally biased region" description="Basic and acidic residues" evidence="1">
    <location>
        <begin position="169"/>
        <end position="179"/>
    </location>
</feature>
<gene>
    <name evidence="3" type="ORF">ACFO0G_05310</name>
</gene>
<evidence type="ECO:0000313" key="4">
    <source>
        <dbReference type="Proteomes" id="UP001595778"/>
    </source>
</evidence>
<dbReference type="Pfam" id="PF13518">
    <property type="entry name" value="HTH_28"/>
    <property type="match status" value="1"/>
</dbReference>
<reference evidence="4" key="1">
    <citation type="journal article" date="2019" name="Int. J. Syst. Evol. Microbiol.">
        <title>The Global Catalogue of Microorganisms (GCM) 10K type strain sequencing project: providing services to taxonomists for standard genome sequencing and annotation.</title>
        <authorList>
            <consortium name="The Broad Institute Genomics Platform"/>
            <consortium name="The Broad Institute Genome Sequencing Center for Infectious Disease"/>
            <person name="Wu L."/>
            <person name="Ma J."/>
        </authorList>
    </citation>
    <scope>NUCLEOTIDE SEQUENCE [LARGE SCALE GENOMIC DNA]</scope>
    <source>
        <strain evidence="4">PJ61</strain>
    </source>
</reference>
<dbReference type="Gene3D" id="3.30.420.10">
    <property type="entry name" value="Ribonuclease H-like superfamily/Ribonuclease H"/>
    <property type="match status" value="1"/>
</dbReference>
<proteinExistence type="predicted"/>
<feature type="region of interest" description="Disordered" evidence="1">
    <location>
        <begin position="154"/>
        <end position="179"/>
    </location>
</feature>
<dbReference type="EMBL" id="JBHSDQ010000001">
    <property type="protein sequence ID" value="MFC4395502.1"/>
    <property type="molecule type" value="Genomic_DNA"/>
</dbReference>
<dbReference type="NCBIfam" id="NF033577">
    <property type="entry name" value="transpos_IS481"/>
    <property type="match status" value="1"/>
</dbReference>
<dbReference type="Proteomes" id="UP001595778">
    <property type="component" value="Unassembled WGS sequence"/>
</dbReference>
<dbReference type="InterPro" id="IPR047656">
    <property type="entry name" value="IS481-like_transpos"/>
</dbReference>
<dbReference type="Pfam" id="PF13683">
    <property type="entry name" value="rve_3"/>
    <property type="match status" value="1"/>
</dbReference>
<dbReference type="RefSeq" id="WP_376976646.1">
    <property type="nucleotide sequence ID" value="NZ_JBHSDQ010000001.1"/>
</dbReference>
<dbReference type="InterPro" id="IPR012337">
    <property type="entry name" value="RNaseH-like_sf"/>
</dbReference>
<dbReference type="InterPro" id="IPR001584">
    <property type="entry name" value="Integrase_cat-core"/>
</dbReference>
<sequence length="330" mass="37353">MSHANAALTPRQRLRVARLVVDHGWPVSRAAEQFNCSWPTAKRWAARYAAMGEAGMADRSSRPYRVANRTPQQLVRKVVHLRWKQRLGPVAIGAKLAMPASTVHAVLVRCRLNRLHHVDKRTGEVIRRYEHETPGAMIHVDVKKLGNIPDGGGWRYVGRQQGGRNRAGTPDKPRSRNREPLIGTAYVHTVIDDHSRVAYAEIHSDETAATAVAVLQRAVSWFAARGVTVKRVLSDNGAAYKSHLWRDACRELDIRAKKTRPYRPQTNGKIERFHRTLADGWAFKRFYATESARRNALPAWLHHYNHHRPHTAIGGHPPISRLINLPGQYS</sequence>
<organism evidence="3 4">
    <name type="scientific">Arthrobacter sedimenti</name>
    <dbReference type="NCBI Taxonomy" id="2694931"/>
    <lineage>
        <taxon>Bacteria</taxon>
        <taxon>Bacillati</taxon>
        <taxon>Actinomycetota</taxon>
        <taxon>Actinomycetes</taxon>
        <taxon>Micrococcales</taxon>
        <taxon>Micrococcaceae</taxon>
        <taxon>Arthrobacter</taxon>
    </lineage>
</organism>
<dbReference type="SUPFAM" id="SSF53098">
    <property type="entry name" value="Ribonuclease H-like"/>
    <property type="match status" value="1"/>
</dbReference>
<dbReference type="InterPro" id="IPR009057">
    <property type="entry name" value="Homeodomain-like_sf"/>
</dbReference>
<dbReference type="PANTHER" id="PTHR35004:SF6">
    <property type="entry name" value="TRANSPOSASE"/>
    <property type="match status" value="1"/>
</dbReference>
<dbReference type="PANTHER" id="PTHR35004">
    <property type="entry name" value="TRANSPOSASE RV3428C-RELATED"/>
    <property type="match status" value="1"/>
</dbReference>
<accession>A0ABV8WGZ4</accession>
<dbReference type="PROSITE" id="PS50994">
    <property type="entry name" value="INTEGRASE"/>
    <property type="match status" value="1"/>
</dbReference>
<evidence type="ECO:0000256" key="1">
    <source>
        <dbReference type="SAM" id="MobiDB-lite"/>
    </source>
</evidence>
<name>A0ABV8WGZ4_9MICC</name>
<comment type="caution">
    <text evidence="3">The sequence shown here is derived from an EMBL/GenBank/DDBJ whole genome shotgun (WGS) entry which is preliminary data.</text>
</comment>